<keyword evidence="3" id="KW-1185">Reference proteome</keyword>
<proteinExistence type="predicted"/>
<evidence type="ECO:0000313" key="2">
    <source>
        <dbReference type="EMBL" id="CAG8959430.1"/>
    </source>
</evidence>
<name>A0A9N9L827_9HELO</name>
<accession>A0A9N9L827</accession>
<organism evidence="2 3">
    <name type="scientific">Hymenoscyphus fraxineus</name>
    <dbReference type="NCBI Taxonomy" id="746836"/>
    <lineage>
        <taxon>Eukaryota</taxon>
        <taxon>Fungi</taxon>
        <taxon>Dikarya</taxon>
        <taxon>Ascomycota</taxon>
        <taxon>Pezizomycotina</taxon>
        <taxon>Leotiomycetes</taxon>
        <taxon>Helotiales</taxon>
        <taxon>Helotiaceae</taxon>
        <taxon>Hymenoscyphus</taxon>
    </lineage>
</organism>
<dbReference type="AlphaFoldDB" id="A0A9N9L827"/>
<dbReference type="OrthoDB" id="3513892at2759"/>
<dbReference type="Pfam" id="PF20150">
    <property type="entry name" value="2EXR"/>
    <property type="match status" value="1"/>
</dbReference>
<dbReference type="Proteomes" id="UP000696280">
    <property type="component" value="Unassembled WGS sequence"/>
</dbReference>
<sequence>MSSTTKSFSRFSSLPQEIRNMIWKAAAFPRIVSLDNIATNHICSRVWSETPADGPGSEGFFDMDHQPEAARMTQGPEGYCHFASRSVPILFLICKESHHVARQMYTKAFGTRYAPPSTWFNFELDTLYLNWGVSYDENDYERWWLCYHPEHLDADIEKVQNLALYDGEYPNDVWKVEIFIDVLRRFTGVRNVWLVSIMFDEGVDALTPEKEGLVLWAGAQRPMLDDRLMKMWDDAVRTLIKLKELETRDDPGYFNPLHELEFLEESETRETPRYCAWDYNAVAKSAPYHPVFVNYNTLPVDYNLWRTPFEDYYHSDLWSEDDYSAIATTLQEEKGGEWRKPNLARIPLISLKCKAHLFMLKQGYDSDRDARLVNVKVKSKGYESVEIRVSLLATFGQIVSAFCQMRGISDEVETASLSFCLNTFYLGSAPHPPIPSVPSVGLDRTVAEFLPCGSILYPDKDLSIHLVFKEPVAV</sequence>
<comment type="caution">
    <text evidence="2">The sequence shown here is derived from an EMBL/GenBank/DDBJ whole genome shotgun (WGS) entry which is preliminary data.</text>
</comment>
<evidence type="ECO:0000313" key="3">
    <source>
        <dbReference type="Proteomes" id="UP000696280"/>
    </source>
</evidence>
<dbReference type="EMBL" id="CAJVRL010000092">
    <property type="protein sequence ID" value="CAG8959430.1"/>
    <property type="molecule type" value="Genomic_DNA"/>
</dbReference>
<dbReference type="PANTHER" id="PTHR35910">
    <property type="entry name" value="2EXR DOMAIN-CONTAINING PROTEIN"/>
    <property type="match status" value="1"/>
</dbReference>
<dbReference type="PANTHER" id="PTHR35910:SF6">
    <property type="entry name" value="2EXR DOMAIN-CONTAINING PROTEIN"/>
    <property type="match status" value="1"/>
</dbReference>
<dbReference type="InterPro" id="IPR045518">
    <property type="entry name" value="2EXR"/>
</dbReference>
<protein>
    <recommendedName>
        <fullName evidence="1">2EXR domain-containing protein</fullName>
    </recommendedName>
</protein>
<gene>
    <name evidence="2" type="ORF">HYFRA_00001328</name>
</gene>
<feature type="domain" description="2EXR" evidence="1">
    <location>
        <begin position="8"/>
        <end position="127"/>
    </location>
</feature>
<reference evidence="2" key="1">
    <citation type="submission" date="2021-07" db="EMBL/GenBank/DDBJ databases">
        <authorList>
            <person name="Durling M."/>
        </authorList>
    </citation>
    <scope>NUCLEOTIDE SEQUENCE</scope>
</reference>
<evidence type="ECO:0000259" key="1">
    <source>
        <dbReference type="Pfam" id="PF20150"/>
    </source>
</evidence>